<gene>
    <name evidence="8" type="ORF">CMQ_6904</name>
</gene>
<reference evidence="8 9" key="1">
    <citation type="journal article" date="2011" name="Proc. Natl. Acad. Sci. U.S.A.">
        <title>Genome and transcriptome analyses of the mountain pine beetle-fungal symbiont Grosmannia clavigera, a lodgepole pine pathogen.</title>
        <authorList>
            <person name="DiGuistini S."/>
            <person name="Wang Y."/>
            <person name="Liao N.Y."/>
            <person name="Taylor G."/>
            <person name="Tanguay P."/>
            <person name="Feau N."/>
            <person name="Henrissat B."/>
            <person name="Chan S.K."/>
            <person name="Hesse-Orce U."/>
            <person name="Alamouti S.M."/>
            <person name="Tsui C.K.M."/>
            <person name="Docking R.T."/>
            <person name="Levasseur A."/>
            <person name="Haridas S."/>
            <person name="Robertson G."/>
            <person name="Birol I."/>
            <person name="Holt R.A."/>
            <person name="Marra M.A."/>
            <person name="Hamelin R.C."/>
            <person name="Hirst M."/>
            <person name="Jones S.J.M."/>
            <person name="Bohlmann J."/>
            <person name="Breuil C."/>
        </authorList>
    </citation>
    <scope>NUCLEOTIDE SEQUENCE [LARGE SCALE GENOMIC DNA]</scope>
    <source>
        <strain evidence="9">kw1407 / UAMH 11150</strain>
    </source>
</reference>
<dbReference type="AlphaFoldDB" id="F0X786"/>
<dbReference type="GO" id="GO:0015174">
    <property type="term" value="F:basic amino acid transmembrane transporter activity"/>
    <property type="evidence" value="ECO:0007669"/>
    <property type="project" value="TreeGrafter"/>
</dbReference>
<evidence type="ECO:0000256" key="2">
    <source>
        <dbReference type="ARBA" id="ARBA00022692"/>
    </source>
</evidence>
<evidence type="ECO:0000256" key="5">
    <source>
        <dbReference type="SAM" id="MobiDB-lite"/>
    </source>
</evidence>
<dbReference type="InterPro" id="IPR011701">
    <property type="entry name" value="MFS"/>
</dbReference>
<protein>
    <submittedName>
        <fullName evidence="8">Multidrug resistance protein</fullName>
    </submittedName>
</protein>
<dbReference type="GeneID" id="25980389"/>
<name>F0X786_GROCL</name>
<dbReference type="EMBL" id="GL629729">
    <property type="protein sequence ID" value="EFX06583.1"/>
    <property type="molecule type" value="Genomic_DNA"/>
</dbReference>
<dbReference type="eggNOG" id="KOG0254">
    <property type="taxonomic scope" value="Eukaryota"/>
</dbReference>
<feature type="transmembrane region" description="Helical" evidence="6">
    <location>
        <begin position="299"/>
        <end position="318"/>
    </location>
</feature>
<keyword evidence="2 6" id="KW-0812">Transmembrane</keyword>
<keyword evidence="4 6" id="KW-0472">Membrane</keyword>
<feature type="transmembrane region" description="Helical" evidence="6">
    <location>
        <begin position="246"/>
        <end position="268"/>
    </location>
</feature>
<keyword evidence="9" id="KW-1185">Reference proteome</keyword>
<evidence type="ECO:0000256" key="4">
    <source>
        <dbReference type="ARBA" id="ARBA00023136"/>
    </source>
</evidence>
<evidence type="ECO:0000256" key="3">
    <source>
        <dbReference type="ARBA" id="ARBA00022989"/>
    </source>
</evidence>
<feature type="transmembrane region" description="Helical" evidence="6">
    <location>
        <begin position="405"/>
        <end position="426"/>
    </location>
</feature>
<comment type="subcellular location">
    <subcellularLocation>
        <location evidence="1">Membrane</location>
        <topology evidence="1">Multi-pass membrane protein</topology>
    </subcellularLocation>
</comment>
<evidence type="ECO:0000256" key="1">
    <source>
        <dbReference type="ARBA" id="ARBA00004141"/>
    </source>
</evidence>
<feature type="transmembrane region" description="Helical" evidence="6">
    <location>
        <begin position="500"/>
        <end position="523"/>
    </location>
</feature>
<feature type="transmembrane region" description="Helical" evidence="6">
    <location>
        <begin position="438"/>
        <end position="454"/>
    </location>
</feature>
<feature type="transmembrane region" description="Helical" evidence="6">
    <location>
        <begin position="160"/>
        <end position="179"/>
    </location>
</feature>
<dbReference type="Gene3D" id="1.20.1250.20">
    <property type="entry name" value="MFS general substrate transporter like domains"/>
    <property type="match status" value="1"/>
</dbReference>
<dbReference type="RefSeq" id="XP_014176065.1">
    <property type="nucleotide sequence ID" value="XM_014320590.1"/>
</dbReference>
<dbReference type="GO" id="GO:0000329">
    <property type="term" value="C:fungal-type vacuole membrane"/>
    <property type="evidence" value="ECO:0007669"/>
    <property type="project" value="TreeGrafter"/>
</dbReference>
<dbReference type="STRING" id="655863.F0X786"/>
<evidence type="ECO:0000259" key="7">
    <source>
        <dbReference type="PROSITE" id="PS50850"/>
    </source>
</evidence>
<accession>F0X786</accession>
<dbReference type="Pfam" id="PF07690">
    <property type="entry name" value="MFS_1"/>
    <property type="match status" value="1"/>
</dbReference>
<dbReference type="SUPFAM" id="SSF103473">
    <property type="entry name" value="MFS general substrate transporter"/>
    <property type="match status" value="1"/>
</dbReference>
<feature type="domain" description="Major facilitator superfamily (MFS) profile" evidence="7">
    <location>
        <begin position="95"/>
        <end position="565"/>
    </location>
</feature>
<feature type="transmembrane region" description="Helical" evidence="6">
    <location>
        <begin position="466"/>
        <end position="488"/>
    </location>
</feature>
<feature type="transmembrane region" description="Helical" evidence="6">
    <location>
        <begin position="87"/>
        <end position="105"/>
    </location>
</feature>
<evidence type="ECO:0000313" key="9">
    <source>
        <dbReference type="Proteomes" id="UP000007796"/>
    </source>
</evidence>
<dbReference type="InterPro" id="IPR020846">
    <property type="entry name" value="MFS_dom"/>
</dbReference>
<keyword evidence="3 6" id="KW-1133">Transmembrane helix</keyword>
<feature type="transmembrane region" description="Helical" evidence="6">
    <location>
        <begin position="330"/>
        <end position="349"/>
    </location>
</feature>
<dbReference type="PANTHER" id="PTHR23501">
    <property type="entry name" value="MAJOR FACILITATOR SUPERFAMILY"/>
    <property type="match status" value="1"/>
</dbReference>
<dbReference type="OrthoDB" id="6770063at2759"/>
<evidence type="ECO:0000313" key="8">
    <source>
        <dbReference type="EMBL" id="EFX06583.1"/>
    </source>
</evidence>
<evidence type="ECO:0000256" key="6">
    <source>
        <dbReference type="SAM" id="Phobius"/>
    </source>
</evidence>
<proteinExistence type="predicted"/>
<sequence length="618" mass="65827">MAKTLDSGITALAPVSNLPDEWSPLLSTSERSANADRPISSSTAESLATNPSLLTDIEADAATPVTDGTITPRRNGAGNLTGSRSSISLSAVVHAVLVLMIGVFVSNVDGSLIMATHPIIASEFDALESSSWLFSGFILAAAATQTMYGKLSDIYGRKILVLISYIFFTAGCALVGAGQTMFQVILGRVISGAGSAGMTVLVSIIVSDLLPIRDVASWRSYINVVATTGRSLGGPVGGWLADVIGWRWSFFGQVPFMLLATILVMLFLPNHSRNYSGGQPLDSESSRGEISSWLRLRRVDFAGSALLALVLLALLIPMEIGGIKVSWTSPVIPGLFAASLVLFVAFLRIEKRAIEPIVPLGIFRVRDVNLSLLIQTLQTAAQLGIMFSVPLYFKVSQEVSSTVAGAHLFPAVAGNAIGGIITGLYIKKTGRYRNMTRLATISSSLSYFLLLLRWHGHTNWWEALYIFPGGFGTGVATSAVFISVQVVVEPIHLAPAISILYLGGTCASVLGLTSASMVMQAMLKVSLGRRLLDLGLDAFQRAEIVSKAVSNIGYVSGLMGPVKTAAVSAYIDGIWWSHSRYPSYWRDEISKLTNGSRVSAILNFGIDVLSSPGRKAST</sequence>
<dbReference type="InterPro" id="IPR036259">
    <property type="entry name" value="MFS_trans_sf"/>
</dbReference>
<dbReference type="PROSITE" id="PS50850">
    <property type="entry name" value="MFS"/>
    <property type="match status" value="1"/>
</dbReference>
<dbReference type="HOGENOM" id="CLU_000960_22_3_1"/>
<dbReference type="Proteomes" id="UP000007796">
    <property type="component" value="Unassembled WGS sequence"/>
</dbReference>
<dbReference type="PANTHER" id="PTHR23501:SF33">
    <property type="entry name" value="MAJOR FACILITATOR SUPERFAMILY (MFS) PROFILE DOMAIN-CONTAINING PROTEIN"/>
    <property type="match status" value="1"/>
</dbReference>
<dbReference type="InParanoid" id="F0X786"/>
<feature type="transmembrane region" description="Helical" evidence="6">
    <location>
        <begin position="185"/>
        <end position="209"/>
    </location>
</feature>
<feature type="region of interest" description="Disordered" evidence="5">
    <location>
        <begin position="23"/>
        <end position="46"/>
    </location>
</feature>
<feature type="transmembrane region" description="Helical" evidence="6">
    <location>
        <begin position="370"/>
        <end position="393"/>
    </location>
</feature>
<organism evidence="9">
    <name type="scientific">Grosmannia clavigera (strain kw1407 / UAMH 11150)</name>
    <name type="common">Blue stain fungus</name>
    <name type="synonym">Graphiocladiella clavigera</name>
    <dbReference type="NCBI Taxonomy" id="655863"/>
    <lineage>
        <taxon>Eukaryota</taxon>
        <taxon>Fungi</taxon>
        <taxon>Dikarya</taxon>
        <taxon>Ascomycota</taxon>
        <taxon>Pezizomycotina</taxon>
        <taxon>Sordariomycetes</taxon>
        <taxon>Sordariomycetidae</taxon>
        <taxon>Ophiostomatales</taxon>
        <taxon>Ophiostomataceae</taxon>
        <taxon>Leptographium</taxon>
    </lineage>
</organism>